<name>K3W8V2_GLOUD</name>
<evidence type="ECO:0000256" key="1">
    <source>
        <dbReference type="SAM" id="MobiDB-lite"/>
    </source>
</evidence>
<feature type="region of interest" description="Disordered" evidence="1">
    <location>
        <begin position="30"/>
        <end position="59"/>
    </location>
</feature>
<dbReference type="OMA" id="EAVWTHF"/>
<dbReference type="EnsemblProtists" id="PYU1_T001393">
    <property type="protein sequence ID" value="PYU1_T001393"/>
    <property type="gene ID" value="PYU1_G001393"/>
</dbReference>
<keyword evidence="3" id="KW-1185">Reference proteome</keyword>
<evidence type="ECO:0000313" key="2">
    <source>
        <dbReference type="EnsemblProtists" id="PYU1_T001393"/>
    </source>
</evidence>
<dbReference type="PANTHER" id="PTHR35796">
    <property type="entry name" value="HYPOTHETICAL CYTOSOLIC PROTEIN"/>
    <property type="match status" value="1"/>
</dbReference>
<accession>K3W8V2</accession>
<protein>
    <recommendedName>
        <fullName evidence="4">M96 mating-specific protein family</fullName>
    </recommendedName>
</protein>
<dbReference type="InParanoid" id="K3W8V2"/>
<dbReference type="Proteomes" id="UP000019132">
    <property type="component" value="Unassembled WGS sequence"/>
</dbReference>
<organism evidence="2 3">
    <name type="scientific">Globisporangium ultimum (strain ATCC 200006 / CBS 805.95 / DAOM BR144)</name>
    <name type="common">Pythium ultimum</name>
    <dbReference type="NCBI Taxonomy" id="431595"/>
    <lineage>
        <taxon>Eukaryota</taxon>
        <taxon>Sar</taxon>
        <taxon>Stramenopiles</taxon>
        <taxon>Oomycota</taxon>
        <taxon>Peronosporomycetes</taxon>
        <taxon>Pythiales</taxon>
        <taxon>Pythiaceae</taxon>
        <taxon>Globisporangium</taxon>
    </lineage>
</organism>
<sequence>MYDWNPLGFDSVALNDAALVPLRDREIASSLQPQRDAAPPSASATKRKKRQWNPNKARDERRDEIVYLRNTVQTLSAKLKALQAETAMGRGSAPHLLLNTVSASGQERSYPSDDDLGLTKGGVCATLELSSEQKLTPVPRNVWRDVALRQRHARTKAERENIRLKLVLEDQLKLAKRWEKMLLRKSISQECEKSILGNFSRRANGLSLTASGRADAEIFDELLAGLDEVYAMVDTVLREMGLAHQEGKYRNARILTNRNTGCVSLQICSSSVLPFDMHSTGAAAWTHFVFRKQNIPHRFYKFNFAKMGRADDTVVMCGGMKSKNVDVTEDTIVENYSVEIHVKDKTANIGVKKALRRYFEEDRIVIVFRTHFNPVELAEELLTGVSFRVTGYIIVKRLKTIPDENYSLLQVCYTYTPIMGSDHPKVGDMTNFMMRAAESYLTACHELIENVLLTQATNKFEGWHFDD</sequence>
<dbReference type="VEuPathDB" id="FungiDB:PYU1_G001393"/>
<dbReference type="AlphaFoldDB" id="K3W8V2"/>
<reference evidence="3" key="2">
    <citation type="submission" date="2010-04" db="EMBL/GenBank/DDBJ databases">
        <authorList>
            <person name="Buell R."/>
            <person name="Hamilton J."/>
            <person name="Hostetler J."/>
        </authorList>
    </citation>
    <scope>NUCLEOTIDE SEQUENCE [LARGE SCALE GENOMIC DNA]</scope>
    <source>
        <strain evidence="3">DAOM:BR144</strain>
    </source>
</reference>
<evidence type="ECO:0000313" key="3">
    <source>
        <dbReference type="Proteomes" id="UP000019132"/>
    </source>
</evidence>
<dbReference type="EMBL" id="GL376626">
    <property type="status" value="NOT_ANNOTATED_CDS"/>
    <property type="molecule type" value="Genomic_DNA"/>
</dbReference>
<reference evidence="2" key="3">
    <citation type="submission" date="2015-02" db="UniProtKB">
        <authorList>
            <consortium name="EnsemblProtists"/>
        </authorList>
    </citation>
    <scope>IDENTIFICATION</scope>
    <source>
        <strain evidence="2">DAOM BR144</strain>
    </source>
</reference>
<evidence type="ECO:0008006" key="4">
    <source>
        <dbReference type="Google" id="ProtNLM"/>
    </source>
</evidence>
<dbReference type="PANTHER" id="PTHR35796:SF3">
    <property type="entry name" value="BHLH DOMAIN-CONTAINING PROTEIN"/>
    <property type="match status" value="1"/>
</dbReference>
<reference evidence="3" key="1">
    <citation type="journal article" date="2010" name="Genome Biol.">
        <title>Genome sequence of the necrotrophic plant pathogen Pythium ultimum reveals original pathogenicity mechanisms and effector repertoire.</title>
        <authorList>
            <person name="Levesque C.A."/>
            <person name="Brouwer H."/>
            <person name="Cano L."/>
            <person name="Hamilton J.P."/>
            <person name="Holt C."/>
            <person name="Huitema E."/>
            <person name="Raffaele S."/>
            <person name="Robideau G.P."/>
            <person name="Thines M."/>
            <person name="Win J."/>
            <person name="Zerillo M.M."/>
            <person name="Beakes G.W."/>
            <person name="Boore J.L."/>
            <person name="Busam D."/>
            <person name="Dumas B."/>
            <person name="Ferriera S."/>
            <person name="Fuerstenberg S.I."/>
            <person name="Gachon C.M."/>
            <person name="Gaulin E."/>
            <person name="Govers F."/>
            <person name="Grenville-Briggs L."/>
            <person name="Horner N."/>
            <person name="Hostetler J."/>
            <person name="Jiang R.H."/>
            <person name="Johnson J."/>
            <person name="Krajaejun T."/>
            <person name="Lin H."/>
            <person name="Meijer H.J."/>
            <person name="Moore B."/>
            <person name="Morris P."/>
            <person name="Phuntmart V."/>
            <person name="Puiu D."/>
            <person name="Shetty J."/>
            <person name="Stajich J.E."/>
            <person name="Tripathy S."/>
            <person name="Wawra S."/>
            <person name="van West P."/>
            <person name="Whitty B.R."/>
            <person name="Coutinho P.M."/>
            <person name="Henrissat B."/>
            <person name="Martin F."/>
            <person name="Thomas P.D."/>
            <person name="Tyler B.M."/>
            <person name="De Vries R.P."/>
            <person name="Kamoun S."/>
            <person name="Yandell M."/>
            <person name="Tisserat N."/>
            <person name="Buell C.R."/>
        </authorList>
    </citation>
    <scope>NUCLEOTIDE SEQUENCE</scope>
    <source>
        <strain evidence="3">DAOM:BR144</strain>
    </source>
</reference>
<proteinExistence type="predicted"/>
<dbReference type="HOGENOM" id="CLU_027764_2_2_1"/>